<dbReference type="RefSeq" id="WP_133225977.1">
    <property type="nucleotide sequence ID" value="NZ_SMRT01000002.1"/>
</dbReference>
<organism evidence="2 3">
    <name type="scientific">Paenibacillus piri</name>
    <dbReference type="NCBI Taxonomy" id="2547395"/>
    <lineage>
        <taxon>Bacteria</taxon>
        <taxon>Bacillati</taxon>
        <taxon>Bacillota</taxon>
        <taxon>Bacilli</taxon>
        <taxon>Bacillales</taxon>
        <taxon>Paenibacillaceae</taxon>
        <taxon>Paenibacillus</taxon>
    </lineage>
</organism>
<dbReference type="Pfam" id="PF13545">
    <property type="entry name" value="HTH_Crp_2"/>
    <property type="match status" value="1"/>
</dbReference>
<evidence type="ECO:0000259" key="1">
    <source>
        <dbReference type="Pfam" id="PF13545"/>
    </source>
</evidence>
<protein>
    <submittedName>
        <fullName evidence="2">Helix-turn-helix domain-containing protein</fullName>
    </submittedName>
</protein>
<dbReference type="InterPro" id="IPR012318">
    <property type="entry name" value="HTH_CRP"/>
</dbReference>
<name>A0A4R5KWT1_9BACL</name>
<feature type="domain" description="HTH crp-type" evidence="1">
    <location>
        <begin position="24"/>
        <end position="70"/>
    </location>
</feature>
<evidence type="ECO:0000313" key="3">
    <source>
        <dbReference type="Proteomes" id="UP000295636"/>
    </source>
</evidence>
<dbReference type="Gene3D" id="1.10.10.10">
    <property type="entry name" value="Winged helix-like DNA-binding domain superfamily/Winged helix DNA-binding domain"/>
    <property type="match status" value="1"/>
</dbReference>
<dbReference type="InterPro" id="IPR036390">
    <property type="entry name" value="WH_DNA-bd_sf"/>
</dbReference>
<gene>
    <name evidence="2" type="ORF">E1757_06200</name>
</gene>
<keyword evidence="3" id="KW-1185">Reference proteome</keyword>
<proteinExistence type="predicted"/>
<dbReference type="InterPro" id="IPR036388">
    <property type="entry name" value="WH-like_DNA-bd_sf"/>
</dbReference>
<comment type="caution">
    <text evidence="2">The sequence shown here is derived from an EMBL/GenBank/DDBJ whole genome shotgun (WGS) entry which is preliminary data.</text>
</comment>
<dbReference type="GO" id="GO:0006355">
    <property type="term" value="P:regulation of DNA-templated transcription"/>
    <property type="evidence" value="ECO:0007669"/>
    <property type="project" value="InterPro"/>
</dbReference>
<dbReference type="EMBL" id="SMRT01000002">
    <property type="protein sequence ID" value="TDF99440.1"/>
    <property type="molecule type" value="Genomic_DNA"/>
</dbReference>
<reference evidence="2 3" key="1">
    <citation type="submission" date="2019-03" db="EMBL/GenBank/DDBJ databases">
        <title>This is whole genome sequence of Paenibacillus sp MS74 strain.</title>
        <authorList>
            <person name="Trinh H.N."/>
        </authorList>
    </citation>
    <scope>NUCLEOTIDE SEQUENCE [LARGE SCALE GENOMIC DNA]</scope>
    <source>
        <strain evidence="2 3">MS74</strain>
    </source>
</reference>
<dbReference type="AlphaFoldDB" id="A0A4R5KWT1"/>
<evidence type="ECO:0000313" key="2">
    <source>
        <dbReference type="EMBL" id="TDF99440.1"/>
    </source>
</evidence>
<dbReference type="GO" id="GO:0003677">
    <property type="term" value="F:DNA binding"/>
    <property type="evidence" value="ECO:0007669"/>
    <property type="project" value="InterPro"/>
</dbReference>
<dbReference type="Proteomes" id="UP000295636">
    <property type="component" value="Unassembled WGS sequence"/>
</dbReference>
<accession>A0A4R5KWT1</accession>
<dbReference type="OrthoDB" id="2612195at2"/>
<sequence>MIERENVEANLHYLVAQYSGLVELLLAKKGNDGISRLSKSDMAAHLGISQTAISKRLKKFIHFGLIEKSGIAGYRVIHTDFMETPLGRVFDLLTIIEATPNLSYEQQAKELGVSVHEIEMIYGYLVYLLN</sequence>
<dbReference type="SUPFAM" id="SSF46785">
    <property type="entry name" value="Winged helix' DNA-binding domain"/>
    <property type="match status" value="1"/>
</dbReference>